<evidence type="ECO:0000313" key="1">
    <source>
        <dbReference type="EMBL" id="KZD55656.1"/>
    </source>
</evidence>
<reference evidence="1 2" key="1">
    <citation type="submission" date="2015-09" db="EMBL/GenBank/DDBJ databases">
        <title>Bacillus cereus food isolates.</title>
        <authorList>
            <person name="Boekhorst J."/>
        </authorList>
    </citation>
    <scope>NUCLEOTIDE SEQUENCE [LARGE SCALE GENOMIC DNA]</scope>
    <source>
        <strain evidence="1 2">B4088</strain>
    </source>
</reference>
<evidence type="ECO:0000313" key="2">
    <source>
        <dbReference type="Proteomes" id="UP000076482"/>
    </source>
</evidence>
<comment type="caution">
    <text evidence="1">The sequence shown here is derived from an EMBL/GenBank/DDBJ whole genome shotgun (WGS) entry which is preliminary data.</text>
</comment>
<name>A0A164LC77_BACCE</name>
<protein>
    <submittedName>
        <fullName evidence="1">Uncharacterized protein</fullName>
    </submittedName>
</protein>
<proteinExistence type="predicted"/>
<dbReference type="Proteomes" id="UP000076482">
    <property type="component" value="Unassembled WGS sequence"/>
</dbReference>
<dbReference type="AlphaFoldDB" id="A0A164LC77"/>
<dbReference type="PATRIC" id="fig|1396.535.peg.5966"/>
<dbReference type="EMBL" id="LJKE01000104">
    <property type="protein sequence ID" value="KZD55656.1"/>
    <property type="molecule type" value="Genomic_DNA"/>
</dbReference>
<organism evidence="1 2">
    <name type="scientific">Bacillus cereus</name>
    <dbReference type="NCBI Taxonomy" id="1396"/>
    <lineage>
        <taxon>Bacteria</taxon>
        <taxon>Bacillati</taxon>
        <taxon>Bacillota</taxon>
        <taxon>Bacilli</taxon>
        <taxon>Bacillales</taxon>
        <taxon>Bacillaceae</taxon>
        <taxon>Bacillus</taxon>
        <taxon>Bacillus cereus group</taxon>
    </lineage>
</organism>
<sequence>MRIFNRRLKKAEHDDVLGVAITKIEEWRIWIPEHEVVRYYKSKVNKWHNKHEKMKHASLSVETV</sequence>
<gene>
    <name evidence="1" type="ORF">B4088_5401</name>
</gene>
<accession>A0A164LC77</accession>